<protein>
    <submittedName>
        <fullName evidence="1">Uncharacterized protein</fullName>
    </submittedName>
</protein>
<accession>A0ABD1NZX1</accession>
<proteinExistence type="predicted"/>
<sequence>MPHLARVNGSDIYLFAQHVTVYPGSCMSSPAPGSWWNPLTALVKHGITLYYISKRPLGIRSHSRNSSRLQVGTTIHHVKTEFRFVFEGDQKDSMKTGHTFEREKD</sequence>
<evidence type="ECO:0000313" key="2">
    <source>
        <dbReference type="Proteomes" id="UP001604277"/>
    </source>
</evidence>
<reference evidence="2" key="1">
    <citation type="submission" date="2024-07" db="EMBL/GenBank/DDBJ databases">
        <title>Two chromosome-level genome assemblies of Korean endemic species Abeliophyllum distichum and Forsythia ovata (Oleaceae).</title>
        <authorList>
            <person name="Jang H."/>
        </authorList>
    </citation>
    <scope>NUCLEOTIDE SEQUENCE [LARGE SCALE GENOMIC DNA]</scope>
</reference>
<dbReference type="EMBL" id="JBFOLJ010000045">
    <property type="protein sequence ID" value="KAL2457131.1"/>
    <property type="molecule type" value="Genomic_DNA"/>
</dbReference>
<keyword evidence="2" id="KW-1185">Reference proteome</keyword>
<dbReference type="AlphaFoldDB" id="A0ABD1NZX1"/>
<gene>
    <name evidence="1" type="ORF">Fot_56542</name>
</gene>
<comment type="caution">
    <text evidence="1">The sequence shown here is derived from an EMBL/GenBank/DDBJ whole genome shotgun (WGS) entry which is preliminary data.</text>
</comment>
<name>A0ABD1NZX1_9LAMI</name>
<evidence type="ECO:0000313" key="1">
    <source>
        <dbReference type="EMBL" id="KAL2457131.1"/>
    </source>
</evidence>
<dbReference type="Proteomes" id="UP001604277">
    <property type="component" value="Unassembled WGS sequence"/>
</dbReference>
<organism evidence="1 2">
    <name type="scientific">Forsythia ovata</name>
    <dbReference type="NCBI Taxonomy" id="205694"/>
    <lineage>
        <taxon>Eukaryota</taxon>
        <taxon>Viridiplantae</taxon>
        <taxon>Streptophyta</taxon>
        <taxon>Embryophyta</taxon>
        <taxon>Tracheophyta</taxon>
        <taxon>Spermatophyta</taxon>
        <taxon>Magnoliopsida</taxon>
        <taxon>eudicotyledons</taxon>
        <taxon>Gunneridae</taxon>
        <taxon>Pentapetalae</taxon>
        <taxon>asterids</taxon>
        <taxon>lamiids</taxon>
        <taxon>Lamiales</taxon>
        <taxon>Oleaceae</taxon>
        <taxon>Forsythieae</taxon>
        <taxon>Forsythia</taxon>
    </lineage>
</organism>